<dbReference type="AlphaFoldDB" id="A0A7M1USD7"/>
<dbReference type="Gene3D" id="1.10.8.80">
    <property type="entry name" value="Magnesium chelatase subunit I, C-Terminal domain"/>
    <property type="match status" value="1"/>
</dbReference>
<feature type="domain" description="ATPase AAA-3" evidence="1">
    <location>
        <begin position="40"/>
        <end position="170"/>
    </location>
</feature>
<gene>
    <name evidence="3" type="ORF">IMZ38_03010</name>
</gene>
<dbReference type="InterPro" id="IPR041628">
    <property type="entry name" value="ChlI/MoxR_AAA_lid"/>
</dbReference>
<dbReference type="InterPro" id="IPR050764">
    <property type="entry name" value="CbbQ/NirQ/NorQ/GpvN"/>
</dbReference>
<dbReference type="PANTHER" id="PTHR42759:SF1">
    <property type="entry name" value="MAGNESIUM-CHELATASE SUBUNIT CHLD"/>
    <property type="match status" value="1"/>
</dbReference>
<dbReference type="Pfam" id="PF17863">
    <property type="entry name" value="AAA_lid_2"/>
    <property type="match status" value="1"/>
</dbReference>
<dbReference type="GO" id="GO:0005524">
    <property type="term" value="F:ATP binding"/>
    <property type="evidence" value="ECO:0007669"/>
    <property type="project" value="InterPro"/>
</dbReference>
<accession>A0A7M1USD7</accession>
<dbReference type="SUPFAM" id="SSF52540">
    <property type="entry name" value="P-loop containing nucleoside triphosphate hydrolases"/>
    <property type="match status" value="1"/>
</dbReference>
<organism evidence="3 4">
    <name type="scientific">Thermosphaera chiliense</name>
    <dbReference type="NCBI Taxonomy" id="3402707"/>
    <lineage>
        <taxon>Archaea</taxon>
        <taxon>Thermoproteota</taxon>
        <taxon>Thermoprotei</taxon>
        <taxon>Desulfurococcales</taxon>
        <taxon>Desulfurococcaceae</taxon>
        <taxon>Thermosphaera</taxon>
    </lineage>
</organism>
<feature type="domain" description="ChlI/MoxR AAA lid" evidence="2">
    <location>
        <begin position="235"/>
        <end position="304"/>
    </location>
</feature>
<proteinExistence type="predicted"/>
<dbReference type="InterPro" id="IPR011703">
    <property type="entry name" value="ATPase_AAA-3"/>
</dbReference>
<dbReference type="EMBL" id="CP063144">
    <property type="protein sequence ID" value="QOR95101.1"/>
    <property type="molecule type" value="Genomic_DNA"/>
</dbReference>
<dbReference type="PANTHER" id="PTHR42759">
    <property type="entry name" value="MOXR FAMILY PROTEIN"/>
    <property type="match status" value="1"/>
</dbReference>
<dbReference type="InterPro" id="IPR027417">
    <property type="entry name" value="P-loop_NTPase"/>
</dbReference>
<dbReference type="GO" id="GO:0016887">
    <property type="term" value="F:ATP hydrolysis activity"/>
    <property type="evidence" value="ECO:0007669"/>
    <property type="project" value="InterPro"/>
</dbReference>
<dbReference type="Proteomes" id="UP000593766">
    <property type="component" value="Chromosome"/>
</dbReference>
<name>A0A7M1USD7_9CREN</name>
<sequence length="313" mass="34950">MGFDEVSREIGDLLSEISRVYVGKKELVELSIGALLSGGHLLIEGYPGTGKTLLAKALAKAIGGTYNRIQGHPDVLPSDILGFHIYRITGERILVKGPIFTNILMFDELNITPTRSQAALLEAMQEYQVTIEGVTLPLERPFTVIATQVPEKISSGAFKVLETLLDRFTLSAPSYYNPPEEELEVLRRSDYIVTLPIEQVTTPKRVLEVSRRLHELVHASDEILDYVVRLVNYVRNHKAVLYGPSHRATINLLNVSRVMALIDKRDYVIPDDVKKAFIPVVAHRFKLGEEFELEGLTTQAVAEEALKNVPVPK</sequence>
<protein>
    <submittedName>
        <fullName evidence="3">MoxR family ATPase</fullName>
    </submittedName>
</protein>
<dbReference type="CDD" id="cd00009">
    <property type="entry name" value="AAA"/>
    <property type="match status" value="1"/>
</dbReference>
<dbReference type="OrthoDB" id="24581at2157"/>
<evidence type="ECO:0000259" key="1">
    <source>
        <dbReference type="Pfam" id="PF07726"/>
    </source>
</evidence>
<evidence type="ECO:0000313" key="3">
    <source>
        <dbReference type="EMBL" id="QOR95101.1"/>
    </source>
</evidence>
<evidence type="ECO:0000259" key="2">
    <source>
        <dbReference type="Pfam" id="PF17863"/>
    </source>
</evidence>
<reference evidence="3 4" key="1">
    <citation type="submission" date="2020-10" db="EMBL/GenBank/DDBJ databases">
        <title>Complete genome sequence of Thermosphaera aggregans strain 3507.</title>
        <authorList>
            <person name="Zayulina K.S."/>
            <person name="Elcheninov A.G."/>
            <person name="Toshchakov S.V."/>
            <person name="Kublanov I.V."/>
            <person name="Kochetkova T.V."/>
        </authorList>
    </citation>
    <scope>NUCLEOTIDE SEQUENCE [LARGE SCALE GENOMIC DNA]</scope>
    <source>
        <strain evidence="3 4">3507</strain>
    </source>
</reference>
<evidence type="ECO:0000313" key="4">
    <source>
        <dbReference type="Proteomes" id="UP000593766"/>
    </source>
</evidence>
<dbReference type="Gene3D" id="3.40.50.300">
    <property type="entry name" value="P-loop containing nucleotide triphosphate hydrolases"/>
    <property type="match status" value="1"/>
</dbReference>
<dbReference type="Pfam" id="PF07726">
    <property type="entry name" value="AAA_3"/>
    <property type="match status" value="1"/>
</dbReference>
<dbReference type="KEGG" id="tcs:IMZ38_03010"/>
<dbReference type="PIRSF" id="PIRSF002849">
    <property type="entry name" value="AAA_ATPase_chaperone_MoxR_prd"/>
    <property type="match status" value="1"/>
</dbReference>
<keyword evidence="4" id="KW-1185">Reference proteome</keyword>